<evidence type="ECO:0000256" key="1">
    <source>
        <dbReference type="PROSITE-ProRule" id="PRU00339"/>
    </source>
</evidence>
<evidence type="ECO:0000313" key="6">
    <source>
        <dbReference type="Proteomes" id="UP000293874"/>
    </source>
</evidence>
<reference evidence="5 6" key="1">
    <citation type="submission" date="2019-02" db="EMBL/GenBank/DDBJ databases">
        <title>Genomic Encyclopedia of Type Strains, Phase IV (KMG-IV): sequencing the most valuable type-strain genomes for metagenomic binning, comparative biology and taxonomic classification.</title>
        <authorList>
            <person name="Goeker M."/>
        </authorList>
    </citation>
    <scope>NUCLEOTIDE SEQUENCE [LARGE SCALE GENOMIC DNA]</scope>
    <source>
        <strain evidence="5 6">DSM 18116</strain>
    </source>
</reference>
<keyword evidence="1" id="KW-0802">TPR repeat</keyword>
<dbReference type="PROSITE" id="PS50005">
    <property type="entry name" value="TPR"/>
    <property type="match status" value="1"/>
</dbReference>
<keyword evidence="2" id="KW-0175">Coiled coil</keyword>
<accession>A0A4Q7M8S3</accession>
<gene>
    <name evidence="5" type="ORF">EV199_6111</name>
</gene>
<feature type="signal peptide" evidence="4">
    <location>
        <begin position="1"/>
        <end position="18"/>
    </location>
</feature>
<dbReference type="OrthoDB" id="637176at2"/>
<dbReference type="SUPFAM" id="SSF48452">
    <property type="entry name" value="TPR-like"/>
    <property type="match status" value="1"/>
</dbReference>
<feature type="repeat" description="TPR" evidence="1">
    <location>
        <begin position="187"/>
        <end position="220"/>
    </location>
</feature>
<feature type="chain" id="PRO_5020326706" evidence="4">
    <location>
        <begin position="19"/>
        <end position="701"/>
    </location>
</feature>
<feature type="region of interest" description="Disordered" evidence="3">
    <location>
        <begin position="38"/>
        <end position="64"/>
    </location>
</feature>
<dbReference type="Gene3D" id="1.25.40.10">
    <property type="entry name" value="Tetratricopeptide repeat domain"/>
    <property type="match status" value="1"/>
</dbReference>
<organism evidence="5 6">
    <name type="scientific">Pseudobacter ginsenosidimutans</name>
    <dbReference type="NCBI Taxonomy" id="661488"/>
    <lineage>
        <taxon>Bacteria</taxon>
        <taxon>Pseudomonadati</taxon>
        <taxon>Bacteroidota</taxon>
        <taxon>Chitinophagia</taxon>
        <taxon>Chitinophagales</taxon>
        <taxon>Chitinophagaceae</taxon>
        <taxon>Pseudobacter</taxon>
    </lineage>
</organism>
<evidence type="ECO:0000256" key="2">
    <source>
        <dbReference type="SAM" id="Coils"/>
    </source>
</evidence>
<keyword evidence="4" id="KW-0732">Signal</keyword>
<dbReference type="Proteomes" id="UP000293874">
    <property type="component" value="Unassembled WGS sequence"/>
</dbReference>
<evidence type="ECO:0000256" key="4">
    <source>
        <dbReference type="SAM" id="SignalP"/>
    </source>
</evidence>
<comment type="caution">
    <text evidence="5">The sequence shown here is derived from an EMBL/GenBank/DDBJ whole genome shotgun (WGS) entry which is preliminary data.</text>
</comment>
<sequence>MKFIAMLALVLLTGSAFAQENMSEKELEELIRRAEKMAEKAKSDPRMKKAMQEEEKAENKPKKFPTRDNAALAALPARPMSNGSMSSYLQNLYTAYKTKMPVGAIQAAQKATESLGGNADKIGVAGVSAWYNGAQEQGILMLLQAGAKKPEDPLLLNNLGALLNAGGAARHALPVLQTLVNRYPENPMLLNNLGQAYAGVGQLDTAMKYFARVFKKSPQHPEARNTAGQIEKQRGRTAEAVKHFQESLKGAHNLEALQGLDECTGGNYYAKLPPIGSPIDLPYFNEFKYKLPKQCSGPADAPYIKQEHDDFRQFVGNLSAAYNNLAAAERRKGEELLSKESEKLNRTVLNALKTGVTLSTPPSIGSPVNIAAARKMMDIGMRLATVDLPDHGRRMDKLDSAYHRLIREYREKSEKIAEEYAQKKSQYDCGEGRGADCAAIERLSKEECQKQVALGNAAQGAISAAKMDYQNEHLRFIRWQFNYSAFYGYLSGFNEHLARAAFYDACSKYLTELERLAYDPFVCAGGRCDDERTEAYAKDESDNTKEMECPIDIDIKFIIGKIKLNCEKFEFTAGEGLVFTATKSFVGSKQTTMSLGAGLQFQGSKEWGIFSGEVSGSATQSFYIVWDKDDKIIDAGIAVKAEGSIKGEAKVELPGGIGKDQLPQKEIKVEGEFGYTLGVNSGWTFADGSLSRIANAVGVFK</sequence>
<protein>
    <submittedName>
        <fullName evidence="5">Tetratricopeptide repeat protein</fullName>
    </submittedName>
</protein>
<name>A0A4Q7M8S3_9BACT</name>
<evidence type="ECO:0000256" key="3">
    <source>
        <dbReference type="SAM" id="MobiDB-lite"/>
    </source>
</evidence>
<dbReference type="RefSeq" id="WP_130544573.1">
    <property type="nucleotide sequence ID" value="NZ_CP042431.1"/>
</dbReference>
<proteinExistence type="predicted"/>
<dbReference type="AlphaFoldDB" id="A0A4Q7M8S3"/>
<dbReference type="SMART" id="SM00028">
    <property type="entry name" value="TPR"/>
    <property type="match status" value="3"/>
</dbReference>
<dbReference type="InterPro" id="IPR019734">
    <property type="entry name" value="TPR_rpt"/>
</dbReference>
<dbReference type="EMBL" id="SGXA01000007">
    <property type="protein sequence ID" value="RZS64011.1"/>
    <property type="molecule type" value="Genomic_DNA"/>
</dbReference>
<feature type="coiled-coil region" evidence="2">
    <location>
        <begin position="395"/>
        <end position="426"/>
    </location>
</feature>
<evidence type="ECO:0000313" key="5">
    <source>
        <dbReference type="EMBL" id="RZS64011.1"/>
    </source>
</evidence>
<dbReference type="InterPro" id="IPR011990">
    <property type="entry name" value="TPR-like_helical_dom_sf"/>
</dbReference>
<feature type="compositionally biased region" description="Basic and acidic residues" evidence="3">
    <location>
        <begin position="38"/>
        <end position="61"/>
    </location>
</feature>
<keyword evidence="6" id="KW-1185">Reference proteome</keyword>